<feature type="compositionally biased region" description="Low complexity" evidence="1">
    <location>
        <begin position="47"/>
        <end position="64"/>
    </location>
</feature>
<proteinExistence type="predicted"/>
<sequence>MYGKQQYLAGATSSGDLSTAYAAAVGSGAGGYHAVTDGSAARGKSMHQQQPAAQLGHQQPSRNVQQQMYQRQLQQMVRQLTHYLQRSHSKPTWTYNIELWGSARKPNIDRIQY</sequence>
<name>A0ABD0YEA0_9HEMI</name>
<keyword evidence="3" id="KW-1185">Reference proteome</keyword>
<accession>A0ABD0YEA0</accession>
<evidence type="ECO:0000313" key="3">
    <source>
        <dbReference type="Proteomes" id="UP001558652"/>
    </source>
</evidence>
<dbReference type="AlphaFoldDB" id="A0ABD0YEA0"/>
<dbReference type="Proteomes" id="UP001558652">
    <property type="component" value="Unassembled WGS sequence"/>
</dbReference>
<protein>
    <submittedName>
        <fullName evidence="2">Uncharacterized protein</fullName>
    </submittedName>
</protein>
<organism evidence="2 3">
    <name type="scientific">Ranatra chinensis</name>
    <dbReference type="NCBI Taxonomy" id="642074"/>
    <lineage>
        <taxon>Eukaryota</taxon>
        <taxon>Metazoa</taxon>
        <taxon>Ecdysozoa</taxon>
        <taxon>Arthropoda</taxon>
        <taxon>Hexapoda</taxon>
        <taxon>Insecta</taxon>
        <taxon>Pterygota</taxon>
        <taxon>Neoptera</taxon>
        <taxon>Paraneoptera</taxon>
        <taxon>Hemiptera</taxon>
        <taxon>Heteroptera</taxon>
        <taxon>Panheteroptera</taxon>
        <taxon>Nepomorpha</taxon>
        <taxon>Nepidae</taxon>
        <taxon>Ranatrinae</taxon>
        <taxon>Ranatra</taxon>
    </lineage>
</organism>
<reference evidence="2 3" key="1">
    <citation type="submission" date="2024-07" db="EMBL/GenBank/DDBJ databases">
        <title>Chromosome-level genome assembly of the water stick insect Ranatra chinensis (Heteroptera: Nepidae).</title>
        <authorList>
            <person name="Liu X."/>
        </authorList>
    </citation>
    <scope>NUCLEOTIDE SEQUENCE [LARGE SCALE GENOMIC DNA]</scope>
    <source>
        <strain evidence="2">Cailab_2021Rc</strain>
        <tissue evidence="2">Muscle</tissue>
    </source>
</reference>
<evidence type="ECO:0000256" key="1">
    <source>
        <dbReference type="SAM" id="MobiDB-lite"/>
    </source>
</evidence>
<gene>
    <name evidence="2" type="ORF">AAG570_007399</name>
</gene>
<dbReference type="EMBL" id="JBFDAA010000020">
    <property type="protein sequence ID" value="KAL1115369.1"/>
    <property type="molecule type" value="Genomic_DNA"/>
</dbReference>
<comment type="caution">
    <text evidence="2">The sequence shown here is derived from an EMBL/GenBank/DDBJ whole genome shotgun (WGS) entry which is preliminary data.</text>
</comment>
<evidence type="ECO:0000313" key="2">
    <source>
        <dbReference type="EMBL" id="KAL1115369.1"/>
    </source>
</evidence>
<feature type="region of interest" description="Disordered" evidence="1">
    <location>
        <begin position="32"/>
        <end position="64"/>
    </location>
</feature>